<evidence type="ECO:0000256" key="5">
    <source>
        <dbReference type="SAM" id="MobiDB-lite"/>
    </source>
</evidence>
<reference evidence="7 8" key="2">
    <citation type="submission" date="2018-11" db="EMBL/GenBank/DDBJ databases">
        <authorList>
            <consortium name="Pathogen Informatics"/>
        </authorList>
    </citation>
    <scope>NUCLEOTIDE SEQUENCE [LARGE SCALE GENOMIC DNA]</scope>
</reference>
<proteinExistence type="predicted"/>
<feature type="compositionally biased region" description="Low complexity" evidence="5">
    <location>
        <begin position="59"/>
        <end position="71"/>
    </location>
</feature>
<feature type="coiled-coil region" evidence="4">
    <location>
        <begin position="141"/>
        <end position="203"/>
    </location>
</feature>
<gene>
    <name evidence="7" type="ORF">ASIM_LOCUS9916</name>
</gene>
<evidence type="ECO:0000313" key="7">
    <source>
        <dbReference type="EMBL" id="VDK42032.1"/>
    </source>
</evidence>
<evidence type="ECO:0000313" key="9">
    <source>
        <dbReference type="WBParaSite" id="ASIM_0001018501-mRNA-1"/>
    </source>
</evidence>
<dbReference type="SUPFAM" id="SSF57850">
    <property type="entry name" value="RING/U-box"/>
    <property type="match status" value="1"/>
</dbReference>
<evidence type="ECO:0000313" key="8">
    <source>
        <dbReference type="Proteomes" id="UP000267096"/>
    </source>
</evidence>
<feature type="region of interest" description="Disordered" evidence="5">
    <location>
        <begin position="55"/>
        <end position="74"/>
    </location>
</feature>
<dbReference type="Gene3D" id="3.30.40.10">
    <property type="entry name" value="Zinc/RING finger domain, C3HC4 (zinc finger)"/>
    <property type="match status" value="1"/>
</dbReference>
<organism evidence="9">
    <name type="scientific">Anisakis simplex</name>
    <name type="common">Herring worm</name>
    <dbReference type="NCBI Taxonomy" id="6269"/>
    <lineage>
        <taxon>Eukaryota</taxon>
        <taxon>Metazoa</taxon>
        <taxon>Ecdysozoa</taxon>
        <taxon>Nematoda</taxon>
        <taxon>Chromadorea</taxon>
        <taxon>Rhabditida</taxon>
        <taxon>Spirurina</taxon>
        <taxon>Ascaridomorpha</taxon>
        <taxon>Ascaridoidea</taxon>
        <taxon>Anisakidae</taxon>
        <taxon>Anisakis</taxon>
        <taxon>Anisakis simplex complex</taxon>
    </lineage>
</organism>
<dbReference type="EMBL" id="UYRR01030976">
    <property type="protein sequence ID" value="VDK42032.1"/>
    <property type="molecule type" value="Genomic_DNA"/>
</dbReference>
<keyword evidence="2" id="KW-0862">Zinc</keyword>
<keyword evidence="1 3" id="KW-0479">Metal-binding</keyword>
<feature type="domain" description="RING-type" evidence="6">
    <location>
        <begin position="333"/>
        <end position="372"/>
    </location>
</feature>
<evidence type="ECO:0000256" key="3">
    <source>
        <dbReference type="PROSITE-ProRule" id="PRU00175"/>
    </source>
</evidence>
<evidence type="ECO:0000256" key="1">
    <source>
        <dbReference type="ARBA" id="ARBA00022771"/>
    </source>
</evidence>
<dbReference type="Pfam" id="PF13920">
    <property type="entry name" value="zf-C3HC4_3"/>
    <property type="match status" value="1"/>
</dbReference>
<sequence>MCDNKSTSGSAVGCYNGSSMICSADSGLELDKSGIHPMIKSSLSQQRHYGTSPNFSCYSSRISPPRTSTSSGVGVRRATSFHNTTTSSTNRNSANYDDLTSAMPIHEMRYRFSPSQFQLQRLLDAFEKEQKSFGDESKRSIETLEEKCKQFADKQANLQTNLLDRENEIRSLKIQLSDYASVKEQLRKTENELNKQILEDKSKANQIRVLSEEAEMVKRQHELDIRQKEEVFLLHSLIINKPFIMITDYFFIIIDGLVKKLSLAEGENKPLVEKNAKLLLEIDVLKKQLATKQAELDKCSNYHDEILKAEQRIEQIRLERDEVRSTLSKVPTCVICLDKRMRFQPQMLYMPCSHFICCEVCGNRFDHCPTCRQKICGKITVYQ</sequence>
<reference evidence="9" key="1">
    <citation type="submission" date="2017-02" db="UniProtKB">
        <authorList>
            <consortium name="WormBaseParasite"/>
        </authorList>
    </citation>
    <scope>IDENTIFICATION</scope>
</reference>
<keyword evidence="1 3" id="KW-0863">Zinc-finger</keyword>
<protein>
    <submittedName>
        <fullName evidence="9">RING-type domain-containing protein</fullName>
    </submittedName>
</protein>
<keyword evidence="8" id="KW-1185">Reference proteome</keyword>
<dbReference type="GO" id="GO:0008270">
    <property type="term" value="F:zinc ion binding"/>
    <property type="evidence" value="ECO:0007669"/>
    <property type="project" value="UniProtKB-KW"/>
</dbReference>
<dbReference type="Proteomes" id="UP000267096">
    <property type="component" value="Unassembled WGS sequence"/>
</dbReference>
<dbReference type="OrthoDB" id="1711136at2759"/>
<feature type="coiled-coil region" evidence="4">
    <location>
        <begin position="275"/>
        <end position="326"/>
    </location>
</feature>
<evidence type="ECO:0000256" key="4">
    <source>
        <dbReference type="SAM" id="Coils"/>
    </source>
</evidence>
<evidence type="ECO:0000259" key="6">
    <source>
        <dbReference type="PROSITE" id="PS50089"/>
    </source>
</evidence>
<dbReference type="WBParaSite" id="ASIM_0001018501-mRNA-1">
    <property type="protein sequence ID" value="ASIM_0001018501-mRNA-1"/>
    <property type="gene ID" value="ASIM_0001018501"/>
</dbReference>
<keyword evidence="4" id="KW-0175">Coiled coil</keyword>
<dbReference type="AlphaFoldDB" id="A0A0M3JR50"/>
<dbReference type="InterPro" id="IPR013083">
    <property type="entry name" value="Znf_RING/FYVE/PHD"/>
</dbReference>
<dbReference type="InterPro" id="IPR001841">
    <property type="entry name" value="Znf_RING"/>
</dbReference>
<name>A0A0M3JR50_ANISI</name>
<accession>A0A0M3JR50</accession>
<evidence type="ECO:0000256" key="2">
    <source>
        <dbReference type="ARBA" id="ARBA00022833"/>
    </source>
</evidence>
<dbReference type="PROSITE" id="PS50089">
    <property type="entry name" value="ZF_RING_2"/>
    <property type="match status" value="1"/>
</dbReference>